<comment type="caution">
    <text evidence="1">The sequence shown here is derived from an EMBL/GenBank/DDBJ whole genome shotgun (WGS) entry which is preliminary data.</text>
</comment>
<accession>A0A8S0XRJ8</accession>
<name>A0A8S0XRJ8_9GAMM</name>
<dbReference type="RefSeq" id="WP_174625018.1">
    <property type="nucleotide sequence ID" value="NZ_CADCXN010000044.1"/>
</dbReference>
<evidence type="ECO:0000313" key="1">
    <source>
        <dbReference type="EMBL" id="CAA9890049.1"/>
    </source>
</evidence>
<dbReference type="InterPro" id="IPR007922">
    <property type="entry name" value="DciA-like"/>
</dbReference>
<protein>
    <recommendedName>
        <fullName evidence="3">DUF721 domain-containing protein</fullName>
    </recommendedName>
</protein>
<evidence type="ECO:0000313" key="2">
    <source>
        <dbReference type="Proteomes" id="UP000494216"/>
    </source>
</evidence>
<keyword evidence="2" id="KW-1185">Reference proteome</keyword>
<evidence type="ECO:0008006" key="3">
    <source>
        <dbReference type="Google" id="ProtNLM"/>
    </source>
</evidence>
<organism evidence="1 2">
    <name type="scientific">Candidatus Methylobacter favarea</name>
    <dbReference type="NCBI Taxonomy" id="2707345"/>
    <lineage>
        <taxon>Bacteria</taxon>
        <taxon>Pseudomonadati</taxon>
        <taxon>Pseudomonadota</taxon>
        <taxon>Gammaproteobacteria</taxon>
        <taxon>Methylococcales</taxon>
        <taxon>Methylococcaceae</taxon>
        <taxon>Methylobacter</taxon>
    </lineage>
</organism>
<dbReference type="Pfam" id="PF05258">
    <property type="entry name" value="DciA"/>
    <property type="match status" value="1"/>
</dbReference>
<gene>
    <name evidence="1" type="ORF">METHB2_170067</name>
</gene>
<reference evidence="1 2" key="1">
    <citation type="submission" date="2020-02" db="EMBL/GenBank/DDBJ databases">
        <authorList>
            <person name="Hogendoorn C."/>
        </authorList>
    </citation>
    <scope>NUCLEOTIDE SEQUENCE [LARGE SCALE GENOMIC DNA]</scope>
    <source>
        <strain evidence="1">METHB21</strain>
    </source>
</reference>
<proteinExistence type="predicted"/>
<sequence>MAKKAIPFKAALAFPNRTIINFYSQVRHQKRLLQCIRTVLPEVLAKYARHCVINDKKLLIYTDSATWASQLRFYNKTILAALPPPLKQSVEVMQIRIIREQTGINRQSGEKAIMPSAESIEIIRNHSLAVPDHQLKLALLKLSATLQRLSD</sequence>
<dbReference type="Proteomes" id="UP000494216">
    <property type="component" value="Unassembled WGS sequence"/>
</dbReference>
<dbReference type="EMBL" id="CADCXN010000044">
    <property type="protein sequence ID" value="CAA9890049.1"/>
    <property type="molecule type" value="Genomic_DNA"/>
</dbReference>
<dbReference type="AlphaFoldDB" id="A0A8S0XRJ8"/>